<keyword evidence="2 5" id="KW-0547">Nucleotide-binding</keyword>
<proteinExistence type="inferred from homology"/>
<evidence type="ECO:0000313" key="8">
    <source>
        <dbReference type="EMBL" id="CAA9282614.1"/>
    </source>
</evidence>
<feature type="compositionally biased region" description="Pro residues" evidence="6">
    <location>
        <begin position="1"/>
        <end position="11"/>
    </location>
</feature>
<feature type="compositionally biased region" description="Basic and acidic residues" evidence="6">
    <location>
        <begin position="19"/>
        <end position="38"/>
    </location>
</feature>
<name>A0A6J4JMV4_9CHLR</name>
<dbReference type="PANTHER" id="PTHR22683">
    <property type="entry name" value="SPORULATION PROTEIN RELATED"/>
    <property type="match status" value="1"/>
</dbReference>
<dbReference type="GO" id="GO:0003677">
    <property type="term" value="F:DNA binding"/>
    <property type="evidence" value="ECO:0007669"/>
    <property type="project" value="UniProtKB-KW"/>
</dbReference>
<evidence type="ECO:0000256" key="1">
    <source>
        <dbReference type="ARBA" id="ARBA00006474"/>
    </source>
</evidence>
<dbReference type="Gene3D" id="3.30.980.40">
    <property type="match status" value="1"/>
</dbReference>
<feature type="binding site" evidence="5">
    <location>
        <begin position="230"/>
        <end position="237"/>
    </location>
    <ligand>
        <name>ATP</name>
        <dbReference type="ChEBI" id="CHEBI:30616"/>
    </ligand>
</feature>
<keyword evidence="3 5" id="KW-0067">ATP-binding</keyword>
<sequence length="462" mass="50338">RPPGLAMPAPSPSIGYGRLVERKPGPPDRPAGRDDLPAQERANQSHLRAGSKEDAEDPMVGQQPVAVPQEAYDAQTAVPEPEKRVPAQVESGVDPAWLAERSRDLDLVLDQYGIKAYDVDPAAADVGPSIIRFKIRLRSGERLARLQNVAEDVGRELALHGIPLISNVYGTSYVSIDLPRPTSETVSLLSLLADLPEPEPGELPVVLGETPDGRVIVEDLSEFPHLLVGGATNSGKSVFLRSLLLCLMARHGPDEVALLVVDPKRTDFSFFDAVPSYLLGGSVITDGEEARDALLSLVREEMPRRQRVMAGRSLRVKDFNRRYPREALKPIVAVIDEYAQLISVMSRAERETFERDLMSLAQVARSTGIHLVLATQRPSADIVTGTLKANLPAGIAFKVAGSVNSRIVIDQNGAENLLGRGDMLFKRPSGEVFRLQAPFLSEEELADYLSRFGEPHDPAPGR</sequence>
<dbReference type="Pfam" id="PF17854">
    <property type="entry name" value="FtsK_alpha"/>
    <property type="match status" value="1"/>
</dbReference>
<keyword evidence="4" id="KW-0238">DNA-binding</keyword>
<dbReference type="EMBL" id="CADCTR010001126">
    <property type="protein sequence ID" value="CAA9282614.1"/>
    <property type="molecule type" value="Genomic_DNA"/>
</dbReference>
<dbReference type="InterPro" id="IPR050206">
    <property type="entry name" value="FtsK/SpoIIIE/SftA"/>
</dbReference>
<evidence type="ECO:0000256" key="4">
    <source>
        <dbReference type="ARBA" id="ARBA00023125"/>
    </source>
</evidence>
<dbReference type="InterPro" id="IPR041027">
    <property type="entry name" value="FtsK_alpha"/>
</dbReference>
<dbReference type="PROSITE" id="PS50901">
    <property type="entry name" value="FTSK"/>
    <property type="match status" value="1"/>
</dbReference>
<dbReference type="GO" id="GO:0005524">
    <property type="term" value="F:ATP binding"/>
    <property type="evidence" value="ECO:0007669"/>
    <property type="project" value="UniProtKB-UniRule"/>
</dbReference>
<feature type="non-terminal residue" evidence="8">
    <location>
        <position position="1"/>
    </location>
</feature>
<dbReference type="SUPFAM" id="SSF52540">
    <property type="entry name" value="P-loop containing nucleoside triphosphate hydrolases"/>
    <property type="match status" value="1"/>
</dbReference>
<evidence type="ECO:0000259" key="7">
    <source>
        <dbReference type="PROSITE" id="PS50901"/>
    </source>
</evidence>
<comment type="similarity">
    <text evidence="1">Belongs to the FtsK/SpoIIIE/SftA family.</text>
</comment>
<evidence type="ECO:0000256" key="6">
    <source>
        <dbReference type="SAM" id="MobiDB-lite"/>
    </source>
</evidence>
<gene>
    <name evidence="8" type="ORF">AVDCRST_MAG93-3295</name>
</gene>
<feature type="region of interest" description="Disordered" evidence="6">
    <location>
        <begin position="1"/>
        <end position="66"/>
    </location>
</feature>
<dbReference type="AlphaFoldDB" id="A0A6J4JMV4"/>
<evidence type="ECO:0000256" key="3">
    <source>
        <dbReference type="ARBA" id="ARBA00022840"/>
    </source>
</evidence>
<organism evidence="8">
    <name type="scientific">uncultured Chloroflexia bacterium</name>
    <dbReference type="NCBI Taxonomy" id="1672391"/>
    <lineage>
        <taxon>Bacteria</taxon>
        <taxon>Bacillati</taxon>
        <taxon>Chloroflexota</taxon>
        <taxon>Chloroflexia</taxon>
        <taxon>environmental samples</taxon>
    </lineage>
</organism>
<dbReference type="InterPro" id="IPR027417">
    <property type="entry name" value="P-loop_NTPase"/>
</dbReference>
<dbReference type="PANTHER" id="PTHR22683:SF1">
    <property type="entry name" value="TYPE VII SECRETION SYSTEM PROTEIN ESSC"/>
    <property type="match status" value="1"/>
</dbReference>
<dbReference type="Gene3D" id="3.40.50.300">
    <property type="entry name" value="P-loop containing nucleotide triphosphate hydrolases"/>
    <property type="match status" value="1"/>
</dbReference>
<accession>A0A6J4JMV4</accession>
<evidence type="ECO:0000256" key="2">
    <source>
        <dbReference type="ARBA" id="ARBA00022741"/>
    </source>
</evidence>
<dbReference type="CDD" id="cd01127">
    <property type="entry name" value="TrwB_TraG_TraD_VirD4"/>
    <property type="match status" value="1"/>
</dbReference>
<protein>
    <submittedName>
        <fullName evidence="8">DNA translocase FtsK</fullName>
    </submittedName>
</protein>
<dbReference type="InterPro" id="IPR002543">
    <property type="entry name" value="FtsK_dom"/>
</dbReference>
<evidence type="ECO:0000256" key="5">
    <source>
        <dbReference type="PROSITE-ProRule" id="PRU00289"/>
    </source>
</evidence>
<dbReference type="Pfam" id="PF01580">
    <property type="entry name" value="FtsK_SpoIIIE"/>
    <property type="match status" value="1"/>
</dbReference>
<reference evidence="8" key="1">
    <citation type="submission" date="2020-02" db="EMBL/GenBank/DDBJ databases">
        <authorList>
            <person name="Meier V. D."/>
        </authorList>
    </citation>
    <scope>NUCLEOTIDE SEQUENCE</scope>
    <source>
        <strain evidence="8">AVDCRST_MAG93</strain>
    </source>
</reference>
<feature type="domain" description="FtsK" evidence="7">
    <location>
        <begin position="212"/>
        <end position="406"/>
    </location>
</feature>